<sequence>MKYSEEVSEKLNDLLEKNYDAEKGYKFAAENIKNDKLKSFFTERAQERYDFGHELKSEIRNYGEVPDKGSSLAGDAHRTWMNLKTALSGNKEEAVLEEAIRGEEVAVEEYQKILDDTNVPASTQNILLKQKNSILASLKEVKSLEYKFD</sequence>
<evidence type="ECO:0000259" key="1">
    <source>
        <dbReference type="Pfam" id="PF09537"/>
    </source>
</evidence>
<dbReference type="NCBIfam" id="TIGR02284">
    <property type="entry name" value="PA2169 family four-helix-bundle protein"/>
    <property type="match status" value="1"/>
</dbReference>
<evidence type="ECO:0000313" key="3">
    <source>
        <dbReference type="Proteomes" id="UP001595793"/>
    </source>
</evidence>
<reference evidence="3" key="1">
    <citation type="journal article" date="2019" name="Int. J. Syst. Evol. Microbiol.">
        <title>The Global Catalogue of Microorganisms (GCM) 10K type strain sequencing project: providing services to taxonomists for standard genome sequencing and annotation.</title>
        <authorList>
            <consortium name="The Broad Institute Genomics Platform"/>
            <consortium name="The Broad Institute Genome Sequencing Center for Infectious Disease"/>
            <person name="Wu L."/>
            <person name="Ma J."/>
        </authorList>
    </citation>
    <scope>NUCLEOTIDE SEQUENCE [LARGE SCALE GENOMIC DNA]</scope>
    <source>
        <strain evidence="3">CECT 9128</strain>
    </source>
</reference>
<dbReference type="Pfam" id="PF09537">
    <property type="entry name" value="DUF2383"/>
    <property type="match status" value="1"/>
</dbReference>
<dbReference type="RefSeq" id="WP_290235352.1">
    <property type="nucleotide sequence ID" value="NZ_JAUFPZ010000002.1"/>
</dbReference>
<dbReference type="InterPro" id="IPR016920">
    <property type="entry name" value="UCP029477"/>
</dbReference>
<dbReference type="InterPro" id="IPR009078">
    <property type="entry name" value="Ferritin-like_SF"/>
</dbReference>
<name>A0ABV8H4X4_9FLAO</name>
<proteinExistence type="predicted"/>
<keyword evidence="3" id="KW-1185">Reference proteome</keyword>
<dbReference type="EMBL" id="JBHSAS010000006">
    <property type="protein sequence ID" value="MFC4026940.1"/>
    <property type="molecule type" value="Genomic_DNA"/>
</dbReference>
<evidence type="ECO:0000313" key="2">
    <source>
        <dbReference type="EMBL" id="MFC4026940.1"/>
    </source>
</evidence>
<dbReference type="PIRSF" id="PIRSF029477">
    <property type="entry name" value="UCP029477"/>
    <property type="match status" value="1"/>
</dbReference>
<accession>A0ABV8H4X4</accession>
<dbReference type="Proteomes" id="UP001595793">
    <property type="component" value="Unassembled WGS sequence"/>
</dbReference>
<organism evidence="2 3">
    <name type="scientific">Zunongwangia endophytica</name>
    <dbReference type="NCBI Taxonomy" id="1808945"/>
    <lineage>
        <taxon>Bacteria</taxon>
        <taxon>Pseudomonadati</taxon>
        <taxon>Bacteroidota</taxon>
        <taxon>Flavobacteriia</taxon>
        <taxon>Flavobacteriales</taxon>
        <taxon>Flavobacteriaceae</taxon>
        <taxon>Zunongwangia</taxon>
    </lineage>
</organism>
<comment type="caution">
    <text evidence="2">The sequence shown here is derived from an EMBL/GenBank/DDBJ whole genome shotgun (WGS) entry which is preliminary data.</text>
</comment>
<dbReference type="SUPFAM" id="SSF47240">
    <property type="entry name" value="Ferritin-like"/>
    <property type="match status" value="1"/>
</dbReference>
<dbReference type="InterPro" id="IPR019052">
    <property type="entry name" value="DUF2383"/>
</dbReference>
<dbReference type="CDD" id="cd00657">
    <property type="entry name" value="Ferritin_like"/>
    <property type="match status" value="1"/>
</dbReference>
<dbReference type="InterPro" id="IPR012347">
    <property type="entry name" value="Ferritin-like"/>
</dbReference>
<gene>
    <name evidence="2" type="ORF">ACFOS1_05950</name>
</gene>
<dbReference type="InterPro" id="IPR011971">
    <property type="entry name" value="CHP02284"/>
</dbReference>
<dbReference type="Gene3D" id="1.20.1260.10">
    <property type="match status" value="1"/>
</dbReference>
<feature type="domain" description="DUF2383" evidence="1">
    <location>
        <begin position="7"/>
        <end position="115"/>
    </location>
</feature>
<protein>
    <submittedName>
        <fullName evidence="2">PA2169 family four-helix-bundle protein</fullName>
    </submittedName>
</protein>